<evidence type="ECO:0000313" key="2">
    <source>
        <dbReference type="Proteomes" id="UP000237105"/>
    </source>
</evidence>
<name>A0A2P5BLS6_PARAD</name>
<accession>A0A2P5BLS6</accession>
<keyword evidence="2" id="KW-1185">Reference proteome</keyword>
<gene>
    <name evidence="1" type="ORF">PanWU01x14_227880</name>
</gene>
<dbReference type="Proteomes" id="UP000237105">
    <property type="component" value="Unassembled WGS sequence"/>
</dbReference>
<reference evidence="2" key="1">
    <citation type="submission" date="2016-06" db="EMBL/GenBank/DDBJ databases">
        <title>Parallel loss of symbiosis genes in relatives of nitrogen-fixing non-legume Parasponia.</title>
        <authorList>
            <person name="Van Velzen R."/>
            <person name="Holmer R."/>
            <person name="Bu F."/>
            <person name="Rutten L."/>
            <person name="Van Zeijl A."/>
            <person name="Liu W."/>
            <person name="Santuari L."/>
            <person name="Cao Q."/>
            <person name="Sharma T."/>
            <person name="Shen D."/>
            <person name="Roswanjaya Y."/>
            <person name="Wardhani T."/>
            <person name="Kalhor M.S."/>
            <person name="Jansen J."/>
            <person name="Van den Hoogen J."/>
            <person name="Gungor B."/>
            <person name="Hartog M."/>
            <person name="Hontelez J."/>
            <person name="Verver J."/>
            <person name="Yang W.-C."/>
            <person name="Schijlen E."/>
            <person name="Repin R."/>
            <person name="Schilthuizen M."/>
            <person name="Schranz E."/>
            <person name="Heidstra R."/>
            <person name="Miyata K."/>
            <person name="Fedorova E."/>
            <person name="Kohlen W."/>
            <person name="Bisseling T."/>
            <person name="Smit S."/>
            <person name="Geurts R."/>
        </authorList>
    </citation>
    <scope>NUCLEOTIDE SEQUENCE [LARGE SCALE GENOMIC DNA]</scope>
    <source>
        <strain evidence="2">cv. WU1-14</strain>
    </source>
</reference>
<sequence>MEGVTAADGPDVGGAGGELAGEAVGGVKTDGAEAGALAGVAAGVGALEGGAEVGVGAGAEALGGGVAAGGGDEAGGDLVGAPAGAGDGAWARTEADTNARVIKKTNVELERAILVVVMKSVLERDTREREIGCMRNRVLMNRDLLEKDRHDMYIHAEVYKVG</sequence>
<comment type="caution">
    <text evidence="1">The sequence shown here is derived from an EMBL/GenBank/DDBJ whole genome shotgun (WGS) entry which is preliminary data.</text>
</comment>
<protein>
    <submittedName>
        <fullName evidence="1">Uncharacterized protein</fullName>
    </submittedName>
</protein>
<dbReference type="EMBL" id="JXTB01000255">
    <property type="protein sequence ID" value="PON49752.1"/>
    <property type="molecule type" value="Genomic_DNA"/>
</dbReference>
<evidence type="ECO:0000313" key="1">
    <source>
        <dbReference type="EMBL" id="PON49752.1"/>
    </source>
</evidence>
<organism evidence="1 2">
    <name type="scientific">Parasponia andersonii</name>
    <name type="common">Sponia andersonii</name>
    <dbReference type="NCBI Taxonomy" id="3476"/>
    <lineage>
        <taxon>Eukaryota</taxon>
        <taxon>Viridiplantae</taxon>
        <taxon>Streptophyta</taxon>
        <taxon>Embryophyta</taxon>
        <taxon>Tracheophyta</taxon>
        <taxon>Spermatophyta</taxon>
        <taxon>Magnoliopsida</taxon>
        <taxon>eudicotyledons</taxon>
        <taxon>Gunneridae</taxon>
        <taxon>Pentapetalae</taxon>
        <taxon>rosids</taxon>
        <taxon>fabids</taxon>
        <taxon>Rosales</taxon>
        <taxon>Cannabaceae</taxon>
        <taxon>Parasponia</taxon>
    </lineage>
</organism>
<proteinExistence type="predicted"/>
<dbReference type="AlphaFoldDB" id="A0A2P5BLS6"/>